<proteinExistence type="predicted"/>
<dbReference type="Gene3D" id="3.90.550.10">
    <property type="entry name" value="Spore Coat Polysaccharide Biosynthesis Protein SpsA, Chain A"/>
    <property type="match status" value="1"/>
</dbReference>
<dbReference type="RefSeq" id="WP_109721667.1">
    <property type="nucleotide sequence ID" value="NZ_QEQK01000022.1"/>
</dbReference>
<reference evidence="2 3" key="1">
    <citation type="submission" date="2018-05" db="EMBL/GenBank/DDBJ databases">
        <title>Abyssibacter profundi OUC007T gen. nov., sp. nov, a marine bacterium isolated from seawater of the Mariana Trench.</title>
        <authorList>
            <person name="Zhou S."/>
        </authorList>
    </citation>
    <scope>NUCLEOTIDE SEQUENCE [LARGE SCALE GENOMIC DNA]</scope>
    <source>
        <strain evidence="2 3">OUC007</strain>
    </source>
</reference>
<dbReference type="EMBL" id="QEQK01000022">
    <property type="protein sequence ID" value="PWN54600.1"/>
    <property type="molecule type" value="Genomic_DNA"/>
</dbReference>
<gene>
    <name evidence="2" type="ORF">DEH80_16710</name>
</gene>
<dbReference type="InterPro" id="IPR001173">
    <property type="entry name" value="Glyco_trans_2-like"/>
</dbReference>
<dbReference type="Proteomes" id="UP000251800">
    <property type="component" value="Unassembled WGS sequence"/>
</dbReference>
<organism evidence="2 3">
    <name type="scientific">Abyssibacter profundi</name>
    <dbReference type="NCBI Taxonomy" id="2182787"/>
    <lineage>
        <taxon>Bacteria</taxon>
        <taxon>Pseudomonadati</taxon>
        <taxon>Pseudomonadota</taxon>
        <taxon>Gammaproteobacteria</taxon>
        <taxon>Chromatiales</taxon>
        <taxon>Oceanococcaceae</taxon>
        <taxon>Abyssibacter</taxon>
    </lineage>
</organism>
<dbReference type="Pfam" id="PF00535">
    <property type="entry name" value="Glycos_transf_2"/>
    <property type="match status" value="1"/>
</dbReference>
<dbReference type="CDD" id="cd06433">
    <property type="entry name" value="GT_2_WfgS_like"/>
    <property type="match status" value="1"/>
</dbReference>
<evidence type="ECO:0000313" key="2">
    <source>
        <dbReference type="EMBL" id="PWN54600.1"/>
    </source>
</evidence>
<feature type="domain" description="Glycosyltransferase 2-like" evidence="1">
    <location>
        <begin position="4"/>
        <end position="155"/>
    </location>
</feature>
<dbReference type="SUPFAM" id="SSF53448">
    <property type="entry name" value="Nucleotide-diphospho-sugar transferases"/>
    <property type="match status" value="1"/>
</dbReference>
<comment type="caution">
    <text evidence="2">The sequence shown here is derived from an EMBL/GenBank/DDBJ whole genome shotgun (WGS) entry which is preliminary data.</text>
</comment>
<dbReference type="AlphaFoldDB" id="A0A383XPP6"/>
<accession>A0A383XPP6</accession>
<sequence length="312" mass="35314">MRLSLVTPAYQAGRYLEETIRSVIAQNWSNLELILIDGGSTDETRTIAQHYAPWISHFVSEPDDGQADAINKGLQLATGEFVNWLNADDLLTPGALATVARLGARADVVAGATEDFDPQGRTRVIHARGLCFEEMVRHGAGGDVLFHQPSIWIRRKCLAAIGPLATDLHYKFDFDMLLRLLAQQPLVEYTPQILARFRLHPASKTVGEQPKFLADHVCALARLRANPAYTRWHPLIEQPLRDKRWQLYLAKLMADGQRSRWSRLRELRAQIKADPAHRCSGSTRRAAQRILLKGTHVKLAKMPRRRWALRRG</sequence>
<evidence type="ECO:0000259" key="1">
    <source>
        <dbReference type="Pfam" id="PF00535"/>
    </source>
</evidence>
<protein>
    <recommendedName>
        <fullName evidence="1">Glycosyltransferase 2-like domain-containing protein</fullName>
    </recommendedName>
</protein>
<dbReference type="PANTHER" id="PTHR43685">
    <property type="entry name" value="GLYCOSYLTRANSFERASE"/>
    <property type="match status" value="1"/>
</dbReference>
<dbReference type="InterPro" id="IPR050834">
    <property type="entry name" value="Glycosyltransf_2"/>
</dbReference>
<evidence type="ECO:0000313" key="3">
    <source>
        <dbReference type="Proteomes" id="UP000251800"/>
    </source>
</evidence>
<keyword evidence="3" id="KW-1185">Reference proteome</keyword>
<dbReference type="PANTHER" id="PTHR43685:SF2">
    <property type="entry name" value="GLYCOSYLTRANSFERASE 2-LIKE DOMAIN-CONTAINING PROTEIN"/>
    <property type="match status" value="1"/>
</dbReference>
<name>A0A383XPP6_9GAMM</name>
<dbReference type="InterPro" id="IPR029044">
    <property type="entry name" value="Nucleotide-diphossugar_trans"/>
</dbReference>